<evidence type="ECO:0000313" key="1">
    <source>
        <dbReference type="EMBL" id="MPN56069.1"/>
    </source>
</evidence>
<comment type="caution">
    <text evidence="1">The sequence shown here is derived from an EMBL/GenBank/DDBJ whole genome shotgun (WGS) entry which is preliminary data.</text>
</comment>
<dbReference type="EMBL" id="VSSQ01126018">
    <property type="protein sequence ID" value="MPN56069.1"/>
    <property type="molecule type" value="Genomic_DNA"/>
</dbReference>
<proteinExistence type="predicted"/>
<accession>A0A645J023</accession>
<dbReference type="AlphaFoldDB" id="A0A645J023"/>
<sequence length="128" mass="13919">MIKTKIIFNIFCAIFLLLASCYKEPNLVSDQIYKIDKITSIQTLFESIARQPEIAVDLIQTAENVAGYRDISELAPIDESISKKFGYARGVCISACAEAIARQPESHAILTATAVKFLGAYNGAGITA</sequence>
<reference evidence="1" key="1">
    <citation type="submission" date="2019-08" db="EMBL/GenBank/DDBJ databases">
        <authorList>
            <person name="Kucharzyk K."/>
            <person name="Murdoch R.W."/>
            <person name="Higgins S."/>
            <person name="Loffler F."/>
        </authorList>
    </citation>
    <scope>NUCLEOTIDE SEQUENCE</scope>
</reference>
<name>A0A645J023_9ZZZZ</name>
<gene>
    <name evidence="1" type="ORF">SDC9_203755</name>
</gene>
<organism evidence="1">
    <name type="scientific">bioreactor metagenome</name>
    <dbReference type="NCBI Taxonomy" id="1076179"/>
    <lineage>
        <taxon>unclassified sequences</taxon>
        <taxon>metagenomes</taxon>
        <taxon>ecological metagenomes</taxon>
    </lineage>
</organism>
<protein>
    <submittedName>
        <fullName evidence="1">Uncharacterized protein</fullName>
    </submittedName>
</protein>
<dbReference type="PROSITE" id="PS51257">
    <property type="entry name" value="PROKAR_LIPOPROTEIN"/>
    <property type="match status" value="1"/>
</dbReference>